<dbReference type="PROSITE" id="PS50048">
    <property type="entry name" value="ZN2_CY6_FUNGAL_2"/>
    <property type="match status" value="1"/>
</dbReference>
<evidence type="ECO:0000256" key="1">
    <source>
        <dbReference type="ARBA" id="ARBA00004123"/>
    </source>
</evidence>
<evidence type="ECO:0000256" key="4">
    <source>
        <dbReference type="ARBA" id="ARBA00023015"/>
    </source>
</evidence>
<keyword evidence="6" id="KW-0804">Transcription</keyword>
<evidence type="ECO:0000256" key="2">
    <source>
        <dbReference type="ARBA" id="ARBA00022723"/>
    </source>
</evidence>
<dbReference type="EMBL" id="KN832879">
    <property type="protein sequence ID" value="KIM99095.1"/>
    <property type="molecule type" value="Genomic_DNA"/>
</dbReference>
<name>A0A0C3GSZ9_OIDMZ</name>
<feature type="compositionally biased region" description="Polar residues" evidence="8">
    <location>
        <begin position="113"/>
        <end position="123"/>
    </location>
</feature>
<evidence type="ECO:0000256" key="3">
    <source>
        <dbReference type="ARBA" id="ARBA00022833"/>
    </source>
</evidence>
<dbReference type="InterPro" id="IPR051615">
    <property type="entry name" value="Transcr_Regulatory_Elem"/>
</dbReference>
<feature type="region of interest" description="Disordered" evidence="8">
    <location>
        <begin position="155"/>
        <end position="185"/>
    </location>
</feature>
<sequence>MDKNTGSITRLSDSHTRRRATCSSCRRRKTKCDNRQPQCSTCVAHKSQCHYDKPPSLAYVRSLEAQVEKLLREKYTATSDASVEDHEFNSSCISPIVDKDAARVSPFPVRPSETISCRSSPSYQADEGSPAGTSDRGRWISEICVNDHGEVSYHGPTSSFHEASAKGRSDAGIASPHDAEDAVEDADSQYVHQIKQTLVSNAAAQRHVEAIAVESISHIQNEIRSGETSELLKYHWCWIHPTFQFVYRPAFTRDMALGSQARPERSYFSETLLKVVLGHCSRFRVQDSQNHDSEVTTMGRLAQQAQFSLGMSISQPSSIPTIQALLQQSAREVAFANSSQAWLYSGIAFRMAIDLGIHLHSDKLRLYVKSLSPEDIEIRKRLFWSCYTWDKAISLYCGRMPAFTPPMETTVPQFMDDFTEDELWTPYYGNETQNGYSAKPQYAPRKGYMISSFTALCKLSQILSNIMLDIYGPSPEPTVVGDEDGPRERNPKNSAFTKISVSIQKWWTELPDIIRLTTNDLPTLSPPLHIVSLNLLYHTTIILLHRPLVIGATEFQSPTISRSYQICVTATAAIHDLLQLITSTFGYGHTTYLNCYSTYIATTIAVLQFQLEDETISVPEVDVPREKLDLKFFLCVLQRSAIAMPGVNRSVDIVKRHIQSIVEHRSKQYIDSLFPLSHGISANLSTSRPSDQEQSSSLGSQLWSDGRHITHPMTDTQFQTYSTFNLEGLPAFPGQQFNVGNDFTLDEELTDPEIRTALLGLDPHLILHHANSDWTYEGFYTTDNT</sequence>
<evidence type="ECO:0000256" key="7">
    <source>
        <dbReference type="ARBA" id="ARBA00023242"/>
    </source>
</evidence>
<keyword evidence="5" id="KW-0238">DNA-binding</keyword>
<dbReference type="InParanoid" id="A0A0C3GSZ9"/>
<comment type="subcellular location">
    <subcellularLocation>
        <location evidence="1">Nucleus</location>
    </subcellularLocation>
</comment>
<protein>
    <recommendedName>
        <fullName evidence="9">Zn(2)-C6 fungal-type domain-containing protein</fullName>
    </recommendedName>
</protein>
<evidence type="ECO:0000313" key="11">
    <source>
        <dbReference type="Proteomes" id="UP000054321"/>
    </source>
</evidence>
<reference evidence="11" key="2">
    <citation type="submission" date="2015-01" db="EMBL/GenBank/DDBJ databases">
        <title>Evolutionary Origins and Diversification of the Mycorrhizal Mutualists.</title>
        <authorList>
            <consortium name="DOE Joint Genome Institute"/>
            <consortium name="Mycorrhizal Genomics Consortium"/>
            <person name="Kohler A."/>
            <person name="Kuo A."/>
            <person name="Nagy L.G."/>
            <person name="Floudas D."/>
            <person name="Copeland A."/>
            <person name="Barry K.W."/>
            <person name="Cichocki N."/>
            <person name="Veneault-Fourrey C."/>
            <person name="LaButti K."/>
            <person name="Lindquist E.A."/>
            <person name="Lipzen A."/>
            <person name="Lundell T."/>
            <person name="Morin E."/>
            <person name="Murat C."/>
            <person name="Riley R."/>
            <person name="Ohm R."/>
            <person name="Sun H."/>
            <person name="Tunlid A."/>
            <person name="Henrissat B."/>
            <person name="Grigoriev I.V."/>
            <person name="Hibbett D.S."/>
            <person name="Martin F."/>
        </authorList>
    </citation>
    <scope>NUCLEOTIDE SEQUENCE [LARGE SCALE GENOMIC DNA]</scope>
    <source>
        <strain evidence="11">Zn</strain>
    </source>
</reference>
<dbReference type="PANTHER" id="PTHR31313">
    <property type="entry name" value="TY1 ENHANCER ACTIVATOR"/>
    <property type="match status" value="1"/>
</dbReference>
<dbReference type="Proteomes" id="UP000054321">
    <property type="component" value="Unassembled WGS sequence"/>
</dbReference>
<evidence type="ECO:0000256" key="6">
    <source>
        <dbReference type="ARBA" id="ARBA00023163"/>
    </source>
</evidence>
<dbReference type="HOGENOM" id="CLU_007003_4_1_1"/>
<reference evidence="10 11" key="1">
    <citation type="submission" date="2014-04" db="EMBL/GenBank/DDBJ databases">
        <authorList>
            <consortium name="DOE Joint Genome Institute"/>
            <person name="Kuo A."/>
            <person name="Martino E."/>
            <person name="Perotto S."/>
            <person name="Kohler A."/>
            <person name="Nagy L.G."/>
            <person name="Floudas D."/>
            <person name="Copeland A."/>
            <person name="Barry K.W."/>
            <person name="Cichocki N."/>
            <person name="Veneault-Fourrey C."/>
            <person name="LaButti K."/>
            <person name="Lindquist E.A."/>
            <person name="Lipzen A."/>
            <person name="Lundell T."/>
            <person name="Morin E."/>
            <person name="Murat C."/>
            <person name="Sun H."/>
            <person name="Tunlid A."/>
            <person name="Henrissat B."/>
            <person name="Grigoriev I.V."/>
            <person name="Hibbett D.S."/>
            <person name="Martin F."/>
            <person name="Nordberg H.P."/>
            <person name="Cantor M.N."/>
            <person name="Hua S.X."/>
        </authorList>
    </citation>
    <scope>NUCLEOTIDE SEQUENCE [LARGE SCALE GENOMIC DNA]</scope>
    <source>
        <strain evidence="10 11">Zn</strain>
    </source>
</reference>
<dbReference type="CDD" id="cd00067">
    <property type="entry name" value="GAL4"/>
    <property type="match status" value="1"/>
</dbReference>
<dbReference type="GO" id="GO:0003677">
    <property type="term" value="F:DNA binding"/>
    <property type="evidence" value="ECO:0007669"/>
    <property type="project" value="UniProtKB-KW"/>
</dbReference>
<organism evidence="10 11">
    <name type="scientific">Oidiodendron maius (strain Zn)</name>
    <dbReference type="NCBI Taxonomy" id="913774"/>
    <lineage>
        <taxon>Eukaryota</taxon>
        <taxon>Fungi</taxon>
        <taxon>Dikarya</taxon>
        <taxon>Ascomycota</taxon>
        <taxon>Pezizomycotina</taxon>
        <taxon>Leotiomycetes</taxon>
        <taxon>Leotiomycetes incertae sedis</taxon>
        <taxon>Myxotrichaceae</taxon>
        <taxon>Oidiodendron</taxon>
    </lineage>
</organism>
<evidence type="ECO:0000256" key="8">
    <source>
        <dbReference type="SAM" id="MobiDB-lite"/>
    </source>
</evidence>
<dbReference type="SUPFAM" id="SSF57701">
    <property type="entry name" value="Zn2/Cys6 DNA-binding domain"/>
    <property type="match status" value="1"/>
</dbReference>
<dbReference type="PANTHER" id="PTHR31313:SF85">
    <property type="entry name" value="ZN(II)2CYS6 TRANSCRIPTION FACTOR (EUROFUNG)"/>
    <property type="match status" value="1"/>
</dbReference>
<dbReference type="STRING" id="913774.A0A0C3GSZ9"/>
<dbReference type="AlphaFoldDB" id="A0A0C3GSZ9"/>
<keyword evidence="7" id="KW-0539">Nucleus</keyword>
<evidence type="ECO:0000256" key="5">
    <source>
        <dbReference type="ARBA" id="ARBA00023125"/>
    </source>
</evidence>
<keyword evidence="4" id="KW-0805">Transcription regulation</keyword>
<evidence type="ECO:0000313" key="10">
    <source>
        <dbReference type="EMBL" id="KIM99095.1"/>
    </source>
</evidence>
<dbReference type="GO" id="GO:0006351">
    <property type="term" value="P:DNA-templated transcription"/>
    <property type="evidence" value="ECO:0007669"/>
    <property type="project" value="InterPro"/>
</dbReference>
<feature type="region of interest" description="Disordered" evidence="8">
    <location>
        <begin position="108"/>
        <end position="136"/>
    </location>
</feature>
<dbReference type="InterPro" id="IPR036864">
    <property type="entry name" value="Zn2-C6_fun-type_DNA-bd_sf"/>
</dbReference>
<dbReference type="CDD" id="cd12148">
    <property type="entry name" value="fungal_TF_MHR"/>
    <property type="match status" value="1"/>
</dbReference>
<dbReference type="PROSITE" id="PS00463">
    <property type="entry name" value="ZN2_CY6_FUNGAL_1"/>
    <property type="match status" value="1"/>
</dbReference>
<dbReference type="OrthoDB" id="4161332at2759"/>
<gene>
    <name evidence="10" type="ORF">OIDMADRAFT_181546</name>
</gene>
<dbReference type="SMART" id="SM00906">
    <property type="entry name" value="Fungal_trans"/>
    <property type="match status" value="1"/>
</dbReference>
<feature type="domain" description="Zn(2)-C6 fungal-type" evidence="9">
    <location>
        <begin position="21"/>
        <end position="51"/>
    </location>
</feature>
<keyword evidence="2" id="KW-0479">Metal-binding</keyword>
<dbReference type="Pfam" id="PF00172">
    <property type="entry name" value="Zn_clus"/>
    <property type="match status" value="1"/>
</dbReference>
<proteinExistence type="predicted"/>
<dbReference type="Gene3D" id="4.10.240.10">
    <property type="entry name" value="Zn(2)-C6 fungal-type DNA-binding domain"/>
    <property type="match status" value="1"/>
</dbReference>
<dbReference type="GO" id="GO:0000981">
    <property type="term" value="F:DNA-binding transcription factor activity, RNA polymerase II-specific"/>
    <property type="evidence" value="ECO:0007669"/>
    <property type="project" value="InterPro"/>
</dbReference>
<accession>A0A0C3GSZ9</accession>
<keyword evidence="3" id="KW-0862">Zinc</keyword>
<dbReference type="InterPro" id="IPR001138">
    <property type="entry name" value="Zn2Cys6_DnaBD"/>
</dbReference>
<keyword evidence="11" id="KW-1185">Reference proteome</keyword>
<evidence type="ECO:0000259" key="9">
    <source>
        <dbReference type="PROSITE" id="PS50048"/>
    </source>
</evidence>
<dbReference type="SMART" id="SM00066">
    <property type="entry name" value="GAL4"/>
    <property type="match status" value="1"/>
</dbReference>
<dbReference type="GO" id="GO:0005634">
    <property type="term" value="C:nucleus"/>
    <property type="evidence" value="ECO:0007669"/>
    <property type="project" value="UniProtKB-SubCell"/>
</dbReference>
<dbReference type="GO" id="GO:0008270">
    <property type="term" value="F:zinc ion binding"/>
    <property type="evidence" value="ECO:0007669"/>
    <property type="project" value="InterPro"/>
</dbReference>
<dbReference type="Pfam" id="PF04082">
    <property type="entry name" value="Fungal_trans"/>
    <property type="match status" value="1"/>
</dbReference>
<dbReference type="InterPro" id="IPR007219">
    <property type="entry name" value="XnlR_reg_dom"/>
</dbReference>